<comment type="caution">
    <text evidence="2">The sequence shown here is derived from an EMBL/GenBank/DDBJ whole genome shotgun (WGS) entry which is preliminary data.</text>
</comment>
<sequence length="69" mass="7673">MTKTEFEAGTWDMRCLLLEALTRRLKEDSAGESRMAAAELSSCVNFLKQNAADAPDASFNNVFPEDDNE</sequence>
<evidence type="ECO:0000313" key="3">
    <source>
        <dbReference type="Proteomes" id="UP000447081"/>
    </source>
</evidence>
<protein>
    <submittedName>
        <fullName evidence="2">Uncharacterized protein</fullName>
    </submittedName>
</protein>
<reference evidence="1 4" key="2">
    <citation type="submission" date="2022-07" db="EMBL/GenBank/DDBJ databases">
        <title>The wastewater resistome of Residential Aged Care Facilities indicates a role of antimicrobial stewardship in reducing resistance.</title>
        <authorList>
            <person name="Sapula S."/>
            <person name="Hart B.J."/>
            <person name="Henrietta V."/>
            <person name="Amsalu A."/>
            <person name="Jon W."/>
            <person name="Siderius N."/>
            <person name="Nguyen L."/>
            <person name="Turnidge J."/>
            <person name="Gerber C."/>
        </authorList>
    </citation>
    <scope>NUCLEOTIDE SEQUENCE [LARGE SCALE GENOMIC DNA]</scope>
    <source>
        <strain evidence="1 4">ECA685</strain>
    </source>
</reference>
<accession>A0A8T6BE13</accession>
<reference evidence="2 3" key="1">
    <citation type="submission" date="2019-12" db="EMBL/GenBank/DDBJ databases">
        <title>Enteriobacteria Tanzani isolates_10434.</title>
        <authorList>
            <person name="Subbiah M."/>
            <person name="Call D."/>
        </authorList>
    </citation>
    <scope>NUCLEOTIDE SEQUENCE [LARGE SCALE GENOMIC DNA]</scope>
    <source>
        <strain evidence="2 3">10434wG3</strain>
    </source>
</reference>
<gene>
    <name evidence="2" type="ORF">GRW24_04005</name>
    <name evidence="1" type="ORF">NQD80_16975</name>
</gene>
<dbReference type="AlphaFoldDB" id="A0A8T6BE13"/>
<evidence type="ECO:0000313" key="1">
    <source>
        <dbReference type="EMBL" id="MDR6047483.1"/>
    </source>
</evidence>
<name>A0A8T6BE13_ECOLX</name>
<dbReference type="Proteomes" id="UP001247581">
    <property type="component" value="Unassembled WGS sequence"/>
</dbReference>
<dbReference type="Proteomes" id="UP000447081">
    <property type="component" value="Unassembled WGS sequence"/>
</dbReference>
<dbReference type="EMBL" id="WUIG01000025">
    <property type="protein sequence ID" value="MXJ07651.1"/>
    <property type="molecule type" value="Genomic_DNA"/>
</dbReference>
<evidence type="ECO:0000313" key="4">
    <source>
        <dbReference type="Proteomes" id="UP001247581"/>
    </source>
</evidence>
<evidence type="ECO:0000313" key="2">
    <source>
        <dbReference type="EMBL" id="MXJ07651.1"/>
    </source>
</evidence>
<proteinExistence type="predicted"/>
<organism evidence="2 3">
    <name type="scientific">Escherichia coli</name>
    <dbReference type="NCBI Taxonomy" id="562"/>
    <lineage>
        <taxon>Bacteria</taxon>
        <taxon>Pseudomonadati</taxon>
        <taxon>Pseudomonadota</taxon>
        <taxon>Gammaproteobacteria</taxon>
        <taxon>Enterobacterales</taxon>
        <taxon>Enterobacteriaceae</taxon>
        <taxon>Escherichia</taxon>
    </lineage>
</organism>
<dbReference type="RefSeq" id="WP_032174596.1">
    <property type="nucleotide sequence ID" value="NZ_BGBW01000067.1"/>
</dbReference>
<dbReference type="EMBL" id="JANIDP010000052">
    <property type="protein sequence ID" value="MDR6047483.1"/>
    <property type="molecule type" value="Genomic_DNA"/>
</dbReference>